<accession>A0ABU0UDZ9</accession>
<gene>
    <name evidence="1" type="ORF">QE408_000289</name>
</gene>
<dbReference type="RefSeq" id="WP_306927920.1">
    <property type="nucleotide sequence ID" value="NZ_JAUTBL010000001.1"/>
</dbReference>
<name>A0ABU0UDZ9_9HYPH</name>
<sequence length="148" mass="17071">MSAFRQAFVNSWNNAVNQTAVDLPKAVKSWDLVATHYSTVRISFDDARFERAWASERISNWLYSAIFGDGYRKFDQKAKEHRMSASRYLSFIDPVAYDYDTLEFVVAFSEPADADTFNRINNEPWAGAYDQFIEMYDGYTGHMKGVEA</sequence>
<keyword evidence="2" id="KW-1185">Reference proteome</keyword>
<protein>
    <submittedName>
        <fullName evidence="1">Uncharacterized protein</fullName>
    </submittedName>
</protein>
<reference evidence="1 2" key="1">
    <citation type="submission" date="2023-07" db="EMBL/GenBank/DDBJ databases">
        <title>Functional and genomic diversity of the sorghum phyllosphere microbiome.</title>
        <authorList>
            <person name="Shade A."/>
        </authorList>
    </citation>
    <scope>NUCLEOTIDE SEQUENCE [LARGE SCALE GENOMIC DNA]</scope>
    <source>
        <strain evidence="1 2">SORGH_AS_1126</strain>
    </source>
</reference>
<dbReference type="Proteomes" id="UP001224781">
    <property type="component" value="Unassembled WGS sequence"/>
</dbReference>
<comment type="caution">
    <text evidence="1">The sequence shown here is derived from an EMBL/GenBank/DDBJ whole genome shotgun (WGS) entry which is preliminary data.</text>
</comment>
<evidence type="ECO:0000313" key="1">
    <source>
        <dbReference type="EMBL" id="MDQ1183167.1"/>
    </source>
</evidence>
<dbReference type="EMBL" id="JAUTBL010000001">
    <property type="protein sequence ID" value="MDQ1183167.1"/>
    <property type="molecule type" value="Genomic_DNA"/>
</dbReference>
<organism evidence="1 2">
    <name type="scientific">Agrobacterium larrymoorei</name>
    <dbReference type="NCBI Taxonomy" id="160699"/>
    <lineage>
        <taxon>Bacteria</taxon>
        <taxon>Pseudomonadati</taxon>
        <taxon>Pseudomonadota</taxon>
        <taxon>Alphaproteobacteria</taxon>
        <taxon>Hyphomicrobiales</taxon>
        <taxon>Rhizobiaceae</taxon>
        <taxon>Rhizobium/Agrobacterium group</taxon>
        <taxon>Agrobacterium</taxon>
    </lineage>
</organism>
<proteinExistence type="predicted"/>
<evidence type="ECO:0000313" key="2">
    <source>
        <dbReference type="Proteomes" id="UP001224781"/>
    </source>
</evidence>